<dbReference type="RefSeq" id="WP_127096978.1">
    <property type="nucleotide sequence ID" value="NZ_CP031423.1"/>
</dbReference>
<proteinExistence type="predicted"/>
<dbReference type="PANTHER" id="PTHR31902">
    <property type="entry name" value="ACTIN PATCHES DISTAL PROTEIN 1"/>
    <property type="match status" value="1"/>
</dbReference>
<dbReference type="KEGG" id="mlv:CVS47_03223"/>
<keyword evidence="3" id="KW-1185">Reference proteome</keyword>
<dbReference type="InterPro" id="IPR036249">
    <property type="entry name" value="Thioredoxin-like_sf"/>
</dbReference>
<reference evidence="2 3" key="1">
    <citation type="submission" date="2018-08" db="EMBL/GenBank/DDBJ databases">
        <title>Microbacterium lemovicicum sp. nov., a bacterium isolated from a natural uranium-rich soil.</title>
        <authorList>
            <person name="ORTET P."/>
        </authorList>
    </citation>
    <scope>NUCLEOTIDE SEQUENCE [LARGE SCALE GENOMIC DNA]</scope>
    <source>
        <strain evidence="2 3">Viu22</strain>
    </source>
</reference>
<evidence type="ECO:0000313" key="2">
    <source>
        <dbReference type="EMBL" id="AZS38564.1"/>
    </source>
</evidence>
<dbReference type="Pfam" id="PF06999">
    <property type="entry name" value="Suc_Fer-like"/>
    <property type="match status" value="1"/>
</dbReference>
<protein>
    <recommendedName>
        <fullName evidence="4">Sucrase ferredoxin</fullName>
    </recommendedName>
</protein>
<accession>A0A3Q9J510</accession>
<dbReference type="AlphaFoldDB" id="A0A3Q9J510"/>
<dbReference type="OrthoDB" id="3399139at2"/>
<feature type="compositionally biased region" description="Basic and acidic residues" evidence="1">
    <location>
        <begin position="12"/>
        <end position="22"/>
    </location>
</feature>
<dbReference type="InterPro" id="IPR009737">
    <property type="entry name" value="Aim32/Apd1-like"/>
</dbReference>
<dbReference type="SUPFAM" id="SSF52833">
    <property type="entry name" value="Thioredoxin-like"/>
    <property type="match status" value="1"/>
</dbReference>
<sequence length="303" mass="32705">MTDAGTPVEWRPCSDRARERSDPLAGTGPRGIRWLLIEVPAAWGPKAFLDPPFDPVLGRAIVTRAEAEGMRVLAIRRTGRERHGDAPGGAWAIADSRPGQESMRWGRYADLEELRDVPLDGSSGVASDRLVFGVCTHGRHDQCCAVRGRQVVAGLAAAYPEETWECSHLGGDRFAGTMVMLPHGLYYGYADDADAAAIAAATLDGRVVDEFYRGRSSLSHPVQAAQHFAREALGGDRVDDWAPLAEARTEDGWTVTLQGSAGPVEIALGEEASEPLLSTCAARRPVQVRHYRLDGIRDEAPAA</sequence>
<dbReference type="EMBL" id="CP031423">
    <property type="protein sequence ID" value="AZS38564.1"/>
    <property type="molecule type" value="Genomic_DNA"/>
</dbReference>
<dbReference type="Gene3D" id="3.40.30.10">
    <property type="entry name" value="Glutaredoxin"/>
    <property type="match status" value="1"/>
</dbReference>
<feature type="region of interest" description="Disordered" evidence="1">
    <location>
        <begin position="1"/>
        <end position="25"/>
    </location>
</feature>
<evidence type="ECO:0000313" key="3">
    <source>
        <dbReference type="Proteomes" id="UP000276888"/>
    </source>
</evidence>
<evidence type="ECO:0008006" key="4">
    <source>
        <dbReference type="Google" id="ProtNLM"/>
    </source>
</evidence>
<name>A0A3Q9J510_9MICO</name>
<organism evidence="2 3">
    <name type="scientific">Microbacterium lemovicicum</name>
    <dbReference type="NCBI Taxonomy" id="1072463"/>
    <lineage>
        <taxon>Bacteria</taxon>
        <taxon>Bacillati</taxon>
        <taxon>Actinomycetota</taxon>
        <taxon>Actinomycetes</taxon>
        <taxon>Micrococcales</taxon>
        <taxon>Microbacteriaceae</taxon>
        <taxon>Microbacterium</taxon>
    </lineage>
</organism>
<gene>
    <name evidence="2" type="ORF">CVS47_03223</name>
</gene>
<dbReference type="CDD" id="cd03062">
    <property type="entry name" value="TRX_Fd_Sucrase"/>
    <property type="match status" value="1"/>
</dbReference>
<evidence type="ECO:0000256" key="1">
    <source>
        <dbReference type="SAM" id="MobiDB-lite"/>
    </source>
</evidence>
<dbReference type="PANTHER" id="PTHR31902:SF22">
    <property type="entry name" value="SLL1203 PROTEIN"/>
    <property type="match status" value="1"/>
</dbReference>
<dbReference type="Proteomes" id="UP000276888">
    <property type="component" value="Chromosome"/>
</dbReference>